<feature type="domain" description="Gfd2/YDR514C-like C-terminal" evidence="1">
    <location>
        <begin position="355"/>
        <end position="550"/>
    </location>
</feature>
<organism evidence="2 3">
    <name type="scientific">Saccharomyces uvarum</name>
    <name type="common">Yeast</name>
    <name type="synonym">Saccharomyces bayanus var. uvarum</name>
    <dbReference type="NCBI Taxonomy" id="230603"/>
    <lineage>
        <taxon>Eukaryota</taxon>
        <taxon>Fungi</taxon>
        <taxon>Dikarya</taxon>
        <taxon>Ascomycota</taxon>
        <taxon>Saccharomycotina</taxon>
        <taxon>Saccharomycetes</taxon>
        <taxon>Saccharomycetales</taxon>
        <taxon>Saccharomycetaceae</taxon>
        <taxon>Saccharomyces</taxon>
    </lineage>
</organism>
<proteinExistence type="predicted"/>
<dbReference type="Proteomes" id="UP001162090">
    <property type="component" value="Chromosome 3"/>
</dbReference>
<evidence type="ECO:0000259" key="1">
    <source>
        <dbReference type="Pfam" id="PF21762"/>
    </source>
</evidence>
<sequence length="640" mass="72794">MRKGLQLILFLSCPTKSEKFFIAWVHPYTLSEKKICDEHPSKSVLSVSILRPTEEHIRMEIWQPVGRGAWSRTKIHQLEMVSDSCNNSGDNGAHYERRNGSGAGHRYRPRCGNNGGLVTRLGSGTLPVRGLIKDQTGNSKVKGCVEAFMEARARLDTPWDRAGCNWLDGVAYYARLRKTAFSKELNLFRAPIIDAYMADMRQKFDASYKQSRAALEAKVAQLDREWYAVHGDVHAKLETLVADRRLLKRISDTIAPTRTKKSLRLPALTKEDRAISICPQPKGMKDAIWFEAVQNKMLATDGTIKLLETEQKMLADEKSCLRKTFWPAVEAYPGSDEFAYLEKCIRLMASQKAICFCLDIEAFEANQRVVTEIGISIYDPRENMVPSMVPITKNYHLIIEESLELRNQKWVCDYKDCYLLGESYVLKLKECVQFIQSLINYYLVPVTDEDKTWSRAFVGHHVSGDLKWLETIGVKFPGSGYKGQLDHTLSLADDPGDMDVLVLDTEQFYRKSYGEKGSSLGKILRLFEIPHAFLHNAGNDAYYTLHLFMKFCDINFRKISGMDDVLKVMAQVKVWGERDLREPKVVPMSYAISIDEAAKNRGYRKGVKNSRKERVCQTEFGGLTYFGTGKDAFSSTLSTF</sequence>
<evidence type="ECO:0000313" key="3">
    <source>
        <dbReference type="Proteomes" id="UP001162090"/>
    </source>
</evidence>
<dbReference type="InterPro" id="IPR036397">
    <property type="entry name" value="RNaseH_sf"/>
</dbReference>
<dbReference type="SUPFAM" id="SSF53098">
    <property type="entry name" value="Ribonuclease H-like"/>
    <property type="match status" value="1"/>
</dbReference>
<dbReference type="GO" id="GO:0005634">
    <property type="term" value="C:nucleus"/>
    <property type="evidence" value="ECO:0007669"/>
    <property type="project" value="TreeGrafter"/>
</dbReference>
<dbReference type="Pfam" id="PF21762">
    <property type="entry name" value="DEDDh_C"/>
    <property type="match status" value="1"/>
</dbReference>
<dbReference type="EMBL" id="OX365914">
    <property type="protein sequence ID" value="CAI4057057.1"/>
    <property type="molecule type" value="Genomic_DNA"/>
</dbReference>
<evidence type="ECO:0000313" key="2">
    <source>
        <dbReference type="EMBL" id="CAI4057057.1"/>
    </source>
</evidence>
<gene>
    <name evidence="2" type="primary">SUVC03G0300</name>
    <name evidence="2" type="ORF">SUVC_03G0300</name>
</gene>
<dbReference type="InterPro" id="IPR048519">
    <property type="entry name" value="Gfd2/YDR514C-like_C"/>
</dbReference>
<dbReference type="Gene3D" id="3.30.420.10">
    <property type="entry name" value="Ribonuclease H-like superfamily/Ribonuclease H"/>
    <property type="match status" value="1"/>
</dbReference>
<dbReference type="InterPro" id="IPR040151">
    <property type="entry name" value="Gfd2/YDR514C-like"/>
</dbReference>
<accession>A0AA35JF68</accession>
<dbReference type="InterPro" id="IPR012337">
    <property type="entry name" value="RNaseH-like_sf"/>
</dbReference>
<dbReference type="PANTHER" id="PTHR28083">
    <property type="entry name" value="GOOD FOR FULL DBP5 ACTIVITY PROTEIN 2"/>
    <property type="match status" value="1"/>
</dbReference>
<dbReference type="PANTHER" id="PTHR28083:SF1">
    <property type="entry name" value="GOOD FOR FULL DBP5 ACTIVITY PROTEIN 2"/>
    <property type="match status" value="1"/>
</dbReference>
<protein>
    <recommendedName>
        <fullName evidence="1">Gfd2/YDR514C-like C-terminal domain-containing protein</fullName>
    </recommendedName>
</protein>
<dbReference type="GO" id="GO:0003676">
    <property type="term" value="F:nucleic acid binding"/>
    <property type="evidence" value="ECO:0007669"/>
    <property type="project" value="InterPro"/>
</dbReference>
<dbReference type="AlphaFoldDB" id="A0AA35JF68"/>
<reference evidence="2" key="1">
    <citation type="submission" date="2022-10" db="EMBL/GenBank/DDBJ databases">
        <authorList>
            <person name="Byrne P K."/>
        </authorList>
    </citation>
    <scope>NUCLEOTIDE SEQUENCE</scope>
    <source>
        <strain evidence="2">CBS7001</strain>
    </source>
</reference>
<name>A0AA35JF68_SACUV</name>